<dbReference type="InterPro" id="IPR015943">
    <property type="entry name" value="WD40/YVTN_repeat-like_dom_sf"/>
</dbReference>
<gene>
    <name evidence="3" type="ORF">PIIN_03115</name>
</gene>
<comment type="caution">
    <text evidence="3">The sequence shown here is derived from an EMBL/GenBank/DDBJ whole genome shotgun (WGS) entry which is preliminary data.</text>
</comment>
<dbReference type="EMBL" id="CAFZ01000050">
    <property type="protein sequence ID" value="CCA69215.1"/>
    <property type="molecule type" value="Genomic_DNA"/>
</dbReference>
<name>G4TD22_SERID</name>
<dbReference type="GO" id="GO:0005730">
    <property type="term" value="C:nucleolus"/>
    <property type="evidence" value="ECO:0007669"/>
    <property type="project" value="InterPro"/>
</dbReference>
<dbReference type="HOGENOM" id="CLU_033769_1_0_1"/>
<evidence type="ECO:0000313" key="4">
    <source>
        <dbReference type="Proteomes" id="UP000007148"/>
    </source>
</evidence>
<dbReference type="GO" id="GO:0042273">
    <property type="term" value="P:ribosomal large subunit biogenesis"/>
    <property type="evidence" value="ECO:0007669"/>
    <property type="project" value="InterPro"/>
</dbReference>
<evidence type="ECO:0008006" key="5">
    <source>
        <dbReference type="Google" id="ProtNLM"/>
    </source>
</evidence>
<comment type="subunit">
    <text evidence="1">Component of the pre-66S ribosomal particle.</text>
</comment>
<keyword evidence="4" id="KW-1185">Reference proteome</keyword>
<dbReference type="SUPFAM" id="SSF50998">
    <property type="entry name" value="Quinoprotein alcohol dehydrogenase-like"/>
    <property type="match status" value="1"/>
</dbReference>
<dbReference type="AlphaFoldDB" id="G4TD22"/>
<feature type="compositionally biased region" description="Basic and acidic residues" evidence="2">
    <location>
        <begin position="405"/>
        <end position="415"/>
    </location>
</feature>
<dbReference type="GO" id="GO:0030687">
    <property type="term" value="C:preribosome, large subunit precursor"/>
    <property type="evidence" value="ECO:0007669"/>
    <property type="project" value="TreeGrafter"/>
</dbReference>
<reference evidence="3 4" key="1">
    <citation type="journal article" date="2011" name="PLoS Pathog.">
        <title>Endophytic Life Strategies Decoded by Genome and Transcriptome Analyses of the Mutualistic Root Symbiont Piriformospora indica.</title>
        <authorList>
            <person name="Zuccaro A."/>
            <person name="Lahrmann U."/>
            <person name="Guldener U."/>
            <person name="Langen G."/>
            <person name="Pfiffi S."/>
            <person name="Biedenkopf D."/>
            <person name="Wong P."/>
            <person name="Samans B."/>
            <person name="Grimm C."/>
            <person name="Basiewicz M."/>
            <person name="Murat C."/>
            <person name="Martin F."/>
            <person name="Kogel K.H."/>
        </authorList>
    </citation>
    <scope>NUCLEOTIDE SEQUENCE [LARGE SCALE GENOMIC DNA]</scope>
    <source>
        <strain evidence="3 4">DSM 11827</strain>
    </source>
</reference>
<feature type="compositionally biased region" description="Polar residues" evidence="2">
    <location>
        <begin position="9"/>
        <end position="28"/>
    </location>
</feature>
<dbReference type="OMA" id="PRRANIT"/>
<proteinExistence type="predicted"/>
<dbReference type="CDD" id="cd22857">
    <property type="entry name" value="WDR74"/>
    <property type="match status" value="1"/>
</dbReference>
<protein>
    <recommendedName>
        <fullName evidence="5">Ribosome biogenesis protein NSA1</fullName>
    </recommendedName>
</protein>
<dbReference type="PANTHER" id="PTHR16038:SF4">
    <property type="entry name" value="WD REPEAT-CONTAINING PROTEIN 74"/>
    <property type="match status" value="1"/>
</dbReference>
<evidence type="ECO:0000256" key="1">
    <source>
        <dbReference type="ARBA" id="ARBA00011187"/>
    </source>
</evidence>
<organism evidence="3 4">
    <name type="scientific">Serendipita indica (strain DSM 11827)</name>
    <name type="common">Root endophyte fungus</name>
    <name type="synonym">Piriformospora indica</name>
    <dbReference type="NCBI Taxonomy" id="1109443"/>
    <lineage>
        <taxon>Eukaryota</taxon>
        <taxon>Fungi</taxon>
        <taxon>Dikarya</taxon>
        <taxon>Basidiomycota</taxon>
        <taxon>Agaricomycotina</taxon>
        <taxon>Agaricomycetes</taxon>
        <taxon>Sebacinales</taxon>
        <taxon>Serendipitaceae</taxon>
        <taxon>Serendipita</taxon>
    </lineage>
</organism>
<feature type="region of interest" description="Disordered" evidence="2">
    <location>
        <begin position="1"/>
        <end position="28"/>
    </location>
</feature>
<dbReference type="InParanoid" id="G4TD22"/>
<dbReference type="STRING" id="1109443.G4TD22"/>
<dbReference type="Gene3D" id="2.130.10.10">
    <property type="entry name" value="YVTN repeat-like/Quinoprotein amine dehydrogenase"/>
    <property type="match status" value="1"/>
</dbReference>
<sequence length="446" mass="48981">MDSEASPLLPSNNPGSGQVQGPTLNTSMWLSADNNGAVKLVNARNIEENDAKSSSIKYTLDAQIIPSTSSRSVQKLAIGTHAGKDLVAIARADGSTSVHTTENLRSGELVTVSQWRESIKRFKTDGSNEDNWVGLNIHPLGIVQSNQRGQARLTALEKDTSEVSAFHCNVPVNLRHFAATSTGRHFAYAGTEVNLSVWDSERAFRASESSNGEKRRRAEKDLFPAELWRAKNVANDNLDLRQPVNISSFTFLSREDTGAHHSIAVGNTLGAVHRYDTRRGKKPVSTWQDARMSGGVSVVERGIREHELYVADCATQLWAIDMRKAKEPLYSYKGISGKITSITACQSGGYIAAGSLDRYFRLLSSAPANQTSEKGDLMGHGDVVGKLYITAPPTAILPLSGPDVEIAKEKHHEDSQMDEDAWEELQQVSSEEDEEVRNPKKKRRRD</sequence>
<dbReference type="OrthoDB" id="18388at2759"/>
<feature type="region of interest" description="Disordered" evidence="2">
    <location>
        <begin position="402"/>
        <end position="446"/>
    </location>
</feature>
<dbReference type="InterPro" id="IPR037379">
    <property type="entry name" value="WDR74/Nsa1"/>
</dbReference>
<accession>G4TD22</accession>
<dbReference type="eggNOG" id="KOG3881">
    <property type="taxonomic scope" value="Eukaryota"/>
</dbReference>
<evidence type="ECO:0000313" key="3">
    <source>
        <dbReference type="EMBL" id="CCA69215.1"/>
    </source>
</evidence>
<dbReference type="Proteomes" id="UP000007148">
    <property type="component" value="Unassembled WGS sequence"/>
</dbReference>
<dbReference type="PANTHER" id="PTHR16038">
    <property type="entry name" value="NOP SEVEN ASSOCIATED PROTEIN 1"/>
    <property type="match status" value="1"/>
</dbReference>
<evidence type="ECO:0000256" key="2">
    <source>
        <dbReference type="SAM" id="MobiDB-lite"/>
    </source>
</evidence>
<dbReference type="InterPro" id="IPR011047">
    <property type="entry name" value="Quinoprotein_ADH-like_sf"/>
</dbReference>